<gene>
    <name evidence="1" type="ORF">TCLT_LOCUS9928</name>
</gene>
<reference evidence="3" key="1">
    <citation type="submission" date="2017-02" db="UniProtKB">
        <authorList>
            <consortium name="WormBaseParasite"/>
        </authorList>
    </citation>
    <scope>IDENTIFICATION</scope>
</reference>
<organism evidence="3">
    <name type="scientific">Thelazia callipaeda</name>
    <name type="common">Oriental eyeworm</name>
    <name type="synonym">Parasitic nematode</name>
    <dbReference type="NCBI Taxonomy" id="103827"/>
    <lineage>
        <taxon>Eukaryota</taxon>
        <taxon>Metazoa</taxon>
        <taxon>Ecdysozoa</taxon>
        <taxon>Nematoda</taxon>
        <taxon>Chromadorea</taxon>
        <taxon>Rhabditida</taxon>
        <taxon>Spirurina</taxon>
        <taxon>Spiruromorpha</taxon>
        <taxon>Thelazioidea</taxon>
        <taxon>Thelaziidae</taxon>
        <taxon>Thelazia</taxon>
    </lineage>
</organism>
<sequence>MSINQDAGTRFRNVHTECGRVGGTESCIQISVLSSLPMLIMRGADESVGMSSHPMVHVTQPSTEFAQFLLHLFDSSGHRVFKEDINIYDSTKRENYKDEIDFKKSCHSIRGILCFDDLQRICIVFSNAFI</sequence>
<dbReference type="Proteomes" id="UP000276776">
    <property type="component" value="Unassembled WGS sequence"/>
</dbReference>
<accession>A0A0N5D9W6</accession>
<keyword evidence="2" id="KW-1185">Reference proteome</keyword>
<evidence type="ECO:0000313" key="2">
    <source>
        <dbReference type="Proteomes" id="UP000276776"/>
    </source>
</evidence>
<dbReference type="EMBL" id="UYYF01004918">
    <property type="protein sequence ID" value="VDN07596.1"/>
    <property type="molecule type" value="Genomic_DNA"/>
</dbReference>
<dbReference type="WBParaSite" id="TCLT_0000993901-mRNA-1">
    <property type="protein sequence ID" value="TCLT_0000993901-mRNA-1"/>
    <property type="gene ID" value="TCLT_0000993901"/>
</dbReference>
<dbReference type="AlphaFoldDB" id="A0A0N5D9W6"/>
<proteinExistence type="predicted"/>
<protein>
    <submittedName>
        <fullName evidence="1 3">Uncharacterized protein</fullName>
    </submittedName>
</protein>
<evidence type="ECO:0000313" key="1">
    <source>
        <dbReference type="EMBL" id="VDN07596.1"/>
    </source>
</evidence>
<evidence type="ECO:0000313" key="3">
    <source>
        <dbReference type="WBParaSite" id="TCLT_0000993901-mRNA-1"/>
    </source>
</evidence>
<reference evidence="1 2" key="2">
    <citation type="submission" date="2018-11" db="EMBL/GenBank/DDBJ databases">
        <authorList>
            <consortium name="Pathogen Informatics"/>
        </authorList>
    </citation>
    <scope>NUCLEOTIDE SEQUENCE [LARGE SCALE GENOMIC DNA]</scope>
</reference>
<name>A0A0N5D9W6_THECL</name>